<keyword evidence="6 9" id="KW-0560">Oxidoreductase</keyword>
<dbReference type="Gene3D" id="3.30.360.10">
    <property type="entry name" value="Dihydrodipicolinate Reductase, domain 2"/>
    <property type="match status" value="1"/>
</dbReference>
<evidence type="ECO:0000313" key="14">
    <source>
        <dbReference type="Proteomes" id="UP000461754"/>
    </source>
</evidence>
<dbReference type="PANTHER" id="PTHR20836:SF7">
    <property type="entry name" value="4-HYDROXY-TETRAHYDRODIPICOLINATE REDUCTASE"/>
    <property type="match status" value="1"/>
</dbReference>
<dbReference type="InterPro" id="IPR000846">
    <property type="entry name" value="DapB_N"/>
</dbReference>
<sequence length="256" mass="27426">MIKMILSGAAGHMGKVVADCAAAADDFTIVAGLDKAADTSADFPIYADFDQCTEEADVIIDFSHFSAFPKVLAFAEKRHLPLVVATTGLSDDDEKAIAEKSKTFPIFKSANMSLGINVMADVLKQISSVLADYDIELVEAHHNRKVDAPSGTALLLADAVNDGLEAAGLPKKRYTYGRHGRDCKRTEDEMGISAIRGGTISGVHLALYAGDDELVEIKHTALSRKIFGNGALKAARFLIKQENGLFDMSDVIHAQA</sequence>
<dbReference type="InterPro" id="IPR036291">
    <property type="entry name" value="NAD(P)-bd_dom_sf"/>
</dbReference>
<feature type="active site" description="Proton donor" evidence="9">
    <location>
        <position position="145"/>
    </location>
</feature>
<evidence type="ECO:0000313" key="13">
    <source>
        <dbReference type="EMBL" id="MSS19157.1"/>
    </source>
</evidence>
<comment type="catalytic activity">
    <reaction evidence="9">
        <text>(S)-2,3,4,5-tetrahydrodipicolinate + NAD(+) + H2O = (2S,4S)-4-hydroxy-2,3,4,5-tetrahydrodipicolinate + NADH + H(+)</text>
        <dbReference type="Rhea" id="RHEA:35323"/>
        <dbReference type="ChEBI" id="CHEBI:15377"/>
        <dbReference type="ChEBI" id="CHEBI:15378"/>
        <dbReference type="ChEBI" id="CHEBI:16845"/>
        <dbReference type="ChEBI" id="CHEBI:57540"/>
        <dbReference type="ChEBI" id="CHEBI:57945"/>
        <dbReference type="ChEBI" id="CHEBI:67139"/>
        <dbReference type="EC" id="1.17.1.8"/>
    </reaction>
</comment>
<evidence type="ECO:0000256" key="4">
    <source>
        <dbReference type="ARBA" id="ARBA00022857"/>
    </source>
</evidence>
<feature type="binding site" evidence="9">
    <location>
        <position position="35"/>
    </location>
    <ligand>
        <name>NADP(+)</name>
        <dbReference type="ChEBI" id="CHEBI:58349"/>
    </ligand>
</feature>
<dbReference type="PANTHER" id="PTHR20836">
    <property type="entry name" value="DIHYDRODIPICOLINATE REDUCTASE"/>
    <property type="match status" value="1"/>
</dbReference>
<dbReference type="EMBL" id="VUMO01000002">
    <property type="protein sequence ID" value="MSS19157.1"/>
    <property type="molecule type" value="Genomic_DNA"/>
</dbReference>
<evidence type="ECO:0000256" key="6">
    <source>
        <dbReference type="ARBA" id="ARBA00023002"/>
    </source>
</evidence>
<evidence type="ECO:0000259" key="12">
    <source>
        <dbReference type="Pfam" id="PF05173"/>
    </source>
</evidence>
<evidence type="ECO:0000256" key="1">
    <source>
        <dbReference type="ARBA" id="ARBA00006642"/>
    </source>
</evidence>
<dbReference type="UniPathway" id="UPA00034">
    <property type="reaction ID" value="UER00018"/>
</dbReference>
<dbReference type="NCBIfam" id="TIGR00036">
    <property type="entry name" value="dapB"/>
    <property type="match status" value="1"/>
</dbReference>
<dbReference type="PROSITE" id="PS01298">
    <property type="entry name" value="DAPB"/>
    <property type="match status" value="1"/>
</dbReference>
<keyword evidence="14" id="KW-1185">Reference proteome</keyword>
<keyword evidence="8 9" id="KW-0457">Lysine biosynthesis</keyword>
<feature type="active site" description="Proton donor/acceptor" evidence="9">
    <location>
        <position position="141"/>
    </location>
</feature>
<dbReference type="Pfam" id="PF05173">
    <property type="entry name" value="DapB_C"/>
    <property type="match status" value="1"/>
</dbReference>
<comment type="function">
    <text evidence="9">Catalyzes the conversion of 4-hydroxy-tetrahydrodipicolinate (HTPA) to tetrahydrodipicolinate.</text>
</comment>
<organism evidence="13 14">
    <name type="scientific">Pseudoramibacter porci</name>
    <dbReference type="NCBI Taxonomy" id="2606631"/>
    <lineage>
        <taxon>Bacteria</taxon>
        <taxon>Bacillati</taxon>
        <taxon>Bacillota</taxon>
        <taxon>Clostridia</taxon>
        <taxon>Eubacteriales</taxon>
        <taxon>Eubacteriaceae</taxon>
        <taxon>Pseudoramibacter</taxon>
    </lineage>
</organism>
<accession>A0A7X2NEL6</accession>
<comment type="subunit">
    <text evidence="9">Homotetramer.</text>
</comment>
<dbReference type="HAMAP" id="MF_00102">
    <property type="entry name" value="DapB"/>
    <property type="match status" value="1"/>
</dbReference>
<dbReference type="GO" id="GO:0019877">
    <property type="term" value="P:diaminopimelate biosynthetic process"/>
    <property type="evidence" value="ECO:0007669"/>
    <property type="project" value="UniProtKB-UniRule"/>
</dbReference>
<comment type="subcellular location">
    <subcellularLocation>
        <location evidence="9">Cytoplasm</location>
    </subcellularLocation>
</comment>
<keyword evidence="4 9" id="KW-0521">NADP</keyword>
<dbReference type="InterPro" id="IPR023940">
    <property type="entry name" value="DHDPR_bac"/>
</dbReference>
<proteinExistence type="inferred from homology"/>
<dbReference type="GO" id="GO:0051287">
    <property type="term" value="F:NAD binding"/>
    <property type="evidence" value="ECO:0007669"/>
    <property type="project" value="UniProtKB-UniRule"/>
</dbReference>
<comment type="similarity">
    <text evidence="1 9">Belongs to the DapB family.</text>
</comment>
<evidence type="ECO:0000256" key="7">
    <source>
        <dbReference type="ARBA" id="ARBA00023027"/>
    </source>
</evidence>
<comment type="caution">
    <text evidence="9">Was originally thought to be a dihydrodipicolinate reductase (DHDPR), catalyzing the conversion of dihydrodipicolinate to tetrahydrodipicolinate. However, it was shown in E.coli that the substrate of the enzymatic reaction is not dihydrodipicolinate (DHDP) but in fact (2S,4S)-4-hydroxy-2,3,4,5-tetrahydrodipicolinic acid (HTPA), the product released by the DapA-catalyzed reaction.</text>
</comment>
<evidence type="ECO:0000256" key="5">
    <source>
        <dbReference type="ARBA" id="ARBA00022915"/>
    </source>
</evidence>
<evidence type="ECO:0000256" key="10">
    <source>
        <dbReference type="NCBIfam" id="TIGR00036"/>
    </source>
</evidence>
<keyword evidence="2 9" id="KW-0963">Cytoplasm</keyword>
<feature type="binding site" evidence="9">
    <location>
        <position position="142"/>
    </location>
    <ligand>
        <name>(S)-2,3,4,5-tetrahydrodipicolinate</name>
        <dbReference type="ChEBI" id="CHEBI:16845"/>
    </ligand>
</feature>
<gene>
    <name evidence="9" type="primary">dapB</name>
    <name evidence="13" type="ORF">FYJ52_01855</name>
</gene>
<dbReference type="InterPro" id="IPR022664">
    <property type="entry name" value="DapB_N_CS"/>
</dbReference>
<evidence type="ECO:0000256" key="9">
    <source>
        <dbReference type="HAMAP-Rule" id="MF_00102"/>
    </source>
</evidence>
<dbReference type="Proteomes" id="UP000461754">
    <property type="component" value="Unassembled WGS sequence"/>
</dbReference>
<feature type="binding site" evidence="9">
    <location>
        <begin position="85"/>
        <end position="87"/>
    </location>
    <ligand>
        <name>NAD(+)</name>
        <dbReference type="ChEBI" id="CHEBI:57540"/>
    </ligand>
</feature>
<feature type="domain" description="Dihydrodipicolinate reductase C-terminal" evidence="12">
    <location>
        <begin position="115"/>
        <end position="252"/>
    </location>
</feature>
<dbReference type="GO" id="GO:0005829">
    <property type="term" value="C:cytosol"/>
    <property type="evidence" value="ECO:0007669"/>
    <property type="project" value="TreeGrafter"/>
</dbReference>
<evidence type="ECO:0000256" key="2">
    <source>
        <dbReference type="ARBA" id="ARBA00022490"/>
    </source>
</evidence>
<feature type="binding site" evidence="9">
    <location>
        <begin position="151"/>
        <end position="152"/>
    </location>
    <ligand>
        <name>(S)-2,3,4,5-tetrahydrodipicolinate</name>
        <dbReference type="ChEBI" id="CHEBI:16845"/>
    </ligand>
</feature>
<evidence type="ECO:0000256" key="8">
    <source>
        <dbReference type="ARBA" id="ARBA00023154"/>
    </source>
</evidence>
<dbReference type="EC" id="1.17.1.8" evidence="9 10"/>
<evidence type="ECO:0000256" key="3">
    <source>
        <dbReference type="ARBA" id="ARBA00022605"/>
    </source>
</evidence>
<name>A0A7X2NEL6_9FIRM</name>
<dbReference type="GO" id="GO:0016726">
    <property type="term" value="F:oxidoreductase activity, acting on CH or CH2 groups, NAD or NADP as acceptor"/>
    <property type="evidence" value="ECO:0007669"/>
    <property type="project" value="UniProtKB-UniRule"/>
</dbReference>
<dbReference type="InterPro" id="IPR022663">
    <property type="entry name" value="DapB_C"/>
</dbReference>
<dbReference type="SUPFAM" id="SSF51735">
    <property type="entry name" value="NAD(P)-binding Rossmann-fold domains"/>
    <property type="match status" value="1"/>
</dbReference>
<comment type="caution">
    <text evidence="13">The sequence shown here is derived from an EMBL/GenBank/DDBJ whole genome shotgun (WGS) entry which is preliminary data.</text>
</comment>
<dbReference type="GO" id="GO:0009089">
    <property type="term" value="P:lysine biosynthetic process via diaminopimelate"/>
    <property type="evidence" value="ECO:0007669"/>
    <property type="project" value="UniProtKB-UniRule"/>
</dbReference>
<dbReference type="GO" id="GO:0008839">
    <property type="term" value="F:4-hydroxy-tetrahydrodipicolinate reductase"/>
    <property type="evidence" value="ECO:0007669"/>
    <property type="project" value="UniProtKB-UniRule"/>
</dbReference>
<dbReference type="Pfam" id="PF01113">
    <property type="entry name" value="DapB_N"/>
    <property type="match status" value="1"/>
</dbReference>
<dbReference type="CDD" id="cd02274">
    <property type="entry name" value="DHDPR_N"/>
    <property type="match status" value="1"/>
</dbReference>
<feature type="binding site" evidence="9">
    <location>
        <position position="34"/>
    </location>
    <ligand>
        <name>NAD(+)</name>
        <dbReference type="ChEBI" id="CHEBI:57540"/>
    </ligand>
</feature>
<dbReference type="GO" id="GO:0050661">
    <property type="term" value="F:NADP binding"/>
    <property type="evidence" value="ECO:0007669"/>
    <property type="project" value="UniProtKB-UniRule"/>
</dbReference>
<feature type="binding site" evidence="9">
    <location>
        <begin position="8"/>
        <end position="13"/>
    </location>
    <ligand>
        <name>NAD(+)</name>
        <dbReference type="ChEBI" id="CHEBI:57540"/>
    </ligand>
</feature>
<keyword evidence="3 9" id="KW-0028">Amino-acid biosynthesis</keyword>
<dbReference type="RefSeq" id="WP_154575568.1">
    <property type="nucleotide sequence ID" value="NZ_VUMO01000002.1"/>
</dbReference>
<dbReference type="Gene3D" id="3.40.50.720">
    <property type="entry name" value="NAD(P)-binding Rossmann-like Domain"/>
    <property type="match status" value="1"/>
</dbReference>
<reference evidence="13 14" key="1">
    <citation type="submission" date="2019-08" db="EMBL/GenBank/DDBJ databases">
        <title>In-depth cultivation of the pig gut microbiome towards novel bacterial diversity and tailored functional studies.</title>
        <authorList>
            <person name="Wylensek D."/>
            <person name="Hitch T.C.A."/>
            <person name="Clavel T."/>
        </authorList>
    </citation>
    <scope>NUCLEOTIDE SEQUENCE [LARGE SCALE GENOMIC DNA]</scope>
    <source>
        <strain evidence="13 14">RF-744-FAT-4</strain>
    </source>
</reference>
<dbReference type="PIRSF" id="PIRSF000161">
    <property type="entry name" value="DHPR"/>
    <property type="match status" value="1"/>
</dbReference>
<comment type="pathway">
    <text evidence="9">Amino-acid biosynthesis; L-lysine biosynthesis via DAP pathway; (S)-tetrahydrodipicolinate from L-aspartate: step 4/4.</text>
</comment>
<protein>
    <recommendedName>
        <fullName evidence="9 10">4-hydroxy-tetrahydrodipicolinate reductase</fullName>
        <shortName evidence="9">HTPA reductase</shortName>
        <ecNumber evidence="9 10">1.17.1.8</ecNumber>
    </recommendedName>
</protein>
<evidence type="ECO:0000259" key="11">
    <source>
        <dbReference type="Pfam" id="PF01113"/>
    </source>
</evidence>
<keyword evidence="7 9" id="KW-0520">NAD</keyword>
<dbReference type="SUPFAM" id="SSF55347">
    <property type="entry name" value="Glyceraldehyde-3-phosphate dehydrogenase-like, C-terminal domain"/>
    <property type="match status" value="1"/>
</dbReference>
<comment type="catalytic activity">
    <reaction evidence="9">
        <text>(S)-2,3,4,5-tetrahydrodipicolinate + NADP(+) + H2O = (2S,4S)-4-hydroxy-2,3,4,5-tetrahydrodipicolinate + NADPH + H(+)</text>
        <dbReference type="Rhea" id="RHEA:35331"/>
        <dbReference type="ChEBI" id="CHEBI:15377"/>
        <dbReference type="ChEBI" id="CHEBI:15378"/>
        <dbReference type="ChEBI" id="CHEBI:16845"/>
        <dbReference type="ChEBI" id="CHEBI:57783"/>
        <dbReference type="ChEBI" id="CHEBI:58349"/>
        <dbReference type="ChEBI" id="CHEBI:67139"/>
        <dbReference type="EC" id="1.17.1.8"/>
    </reaction>
</comment>
<feature type="domain" description="Dihydrodipicolinate reductase N-terminal" evidence="11">
    <location>
        <begin position="2"/>
        <end position="112"/>
    </location>
</feature>
<feature type="binding site" evidence="9">
    <location>
        <begin position="109"/>
        <end position="112"/>
    </location>
    <ligand>
        <name>NAD(+)</name>
        <dbReference type="ChEBI" id="CHEBI:57540"/>
    </ligand>
</feature>
<keyword evidence="5 9" id="KW-0220">Diaminopimelate biosynthesis</keyword>
<dbReference type="AlphaFoldDB" id="A0A7X2NEL6"/>